<organism evidence="2 3">
    <name type="scientific">Lagenidium giganteum</name>
    <dbReference type="NCBI Taxonomy" id="4803"/>
    <lineage>
        <taxon>Eukaryota</taxon>
        <taxon>Sar</taxon>
        <taxon>Stramenopiles</taxon>
        <taxon>Oomycota</taxon>
        <taxon>Peronosporomycetes</taxon>
        <taxon>Pythiales</taxon>
        <taxon>Pythiaceae</taxon>
    </lineage>
</organism>
<evidence type="ECO:0000313" key="2">
    <source>
        <dbReference type="EMBL" id="DAZ96970.1"/>
    </source>
</evidence>
<evidence type="ECO:0000313" key="3">
    <source>
        <dbReference type="Proteomes" id="UP001146120"/>
    </source>
</evidence>
<name>A0AAV2YSJ1_9STRA</name>
<proteinExistence type="predicted"/>
<dbReference type="EMBL" id="DAKRPA010000150">
    <property type="protein sequence ID" value="DAZ96970.1"/>
    <property type="molecule type" value="Genomic_DNA"/>
</dbReference>
<comment type="caution">
    <text evidence="2">The sequence shown here is derived from an EMBL/GenBank/DDBJ whole genome shotgun (WGS) entry which is preliminary data.</text>
</comment>
<reference evidence="2" key="2">
    <citation type="journal article" date="2023" name="Microbiol Resour">
        <title>Decontamination and Annotation of the Draft Genome Sequence of the Oomycete Lagenidium giganteum ARSEF 373.</title>
        <authorList>
            <person name="Morgan W.R."/>
            <person name="Tartar A."/>
        </authorList>
    </citation>
    <scope>NUCLEOTIDE SEQUENCE</scope>
    <source>
        <strain evidence="2">ARSEF 373</strain>
    </source>
</reference>
<sequence length="342" mass="39167">MLSIPHIQGRRSLTAPPAPGGQSRQSQSTFILALLMPDTRRTLLPNGELGHMQAHRARQRLKRLSKNCRTLKKYAWLRSSATTSDAEPSVEDVVERELARVQQHIWDLEQRRLVLESINVTRRTNALALVSEKIHDYYNHFQRGYDPTKCSARGELLERVLRSVVQEDVQSPEFSGIDVFLRRWENYSKYHSEVVMCIDDIQPLEEISSENEYTVKATGYTTFRISRDTLKHFFRPILRNEQLVQQLIGKQYAFPFATIFHFNTEGRVFHMEPRADLAAALLNLVSNPYVTAQLLEASQLTDDGCLRAYPDDDNDTERFSPINEPGSDSAIACSPKPSLHPE</sequence>
<feature type="region of interest" description="Disordered" evidence="1">
    <location>
        <begin position="306"/>
        <end position="342"/>
    </location>
</feature>
<dbReference type="Proteomes" id="UP001146120">
    <property type="component" value="Unassembled WGS sequence"/>
</dbReference>
<protein>
    <submittedName>
        <fullName evidence="2">Uncharacterized protein</fullName>
    </submittedName>
</protein>
<evidence type="ECO:0000256" key="1">
    <source>
        <dbReference type="SAM" id="MobiDB-lite"/>
    </source>
</evidence>
<accession>A0AAV2YSJ1</accession>
<keyword evidence="3" id="KW-1185">Reference proteome</keyword>
<reference evidence="2" key="1">
    <citation type="submission" date="2022-11" db="EMBL/GenBank/DDBJ databases">
        <authorList>
            <person name="Morgan W.R."/>
            <person name="Tartar A."/>
        </authorList>
    </citation>
    <scope>NUCLEOTIDE SEQUENCE</scope>
    <source>
        <strain evidence="2">ARSEF 373</strain>
    </source>
</reference>
<dbReference type="AlphaFoldDB" id="A0AAV2YSJ1"/>
<gene>
    <name evidence="2" type="ORF">N0F65_012102</name>
</gene>
<feature type="region of interest" description="Disordered" evidence="1">
    <location>
        <begin position="1"/>
        <end position="26"/>
    </location>
</feature>